<dbReference type="InterPro" id="IPR004624">
    <property type="entry name" value="YjdM"/>
</dbReference>
<dbReference type="InterPro" id="IPR013988">
    <property type="entry name" value="YjdM_C"/>
</dbReference>
<comment type="caution">
    <text evidence="5">The sequence shown here is derived from an EMBL/GenBank/DDBJ whole genome shotgun (WGS) entry which is preliminary data.</text>
</comment>
<dbReference type="SUPFAM" id="SSF82057">
    <property type="entry name" value="Prokaryotic SH3-related domain"/>
    <property type="match status" value="1"/>
</dbReference>
<feature type="region of interest" description="Disordered" evidence="2">
    <location>
        <begin position="38"/>
        <end position="58"/>
    </location>
</feature>
<dbReference type="Pfam" id="PF03831">
    <property type="entry name" value="YjdM"/>
    <property type="match status" value="1"/>
</dbReference>
<sequence>MFNLPACPQCAENDTYQDGDLYVCPHCAHEWNADAASSEPAATSAADAPRSVLDSNGNPLADGDSVILTKDLKLKGSSSTIKKGTKIKGIRIVDGDHEIDAKVDGTGVLLKACFLKKA</sequence>
<evidence type="ECO:0000256" key="2">
    <source>
        <dbReference type="SAM" id="MobiDB-lite"/>
    </source>
</evidence>
<dbReference type="Proteomes" id="UP000245212">
    <property type="component" value="Unassembled WGS sequence"/>
</dbReference>
<dbReference type="InterPro" id="IPR013987">
    <property type="entry name" value="YjdM_N"/>
</dbReference>
<dbReference type="Gene3D" id="2.20.25.10">
    <property type="match status" value="1"/>
</dbReference>
<reference evidence="6" key="1">
    <citation type="submission" date="2018-05" db="EMBL/GenBank/DDBJ databases">
        <authorList>
            <person name="Li Y."/>
        </authorList>
    </citation>
    <scope>NUCLEOTIDE SEQUENCE [LARGE SCALE GENOMIC DNA]</scope>
    <source>
        <strain evidence="6">3d-2-2</strain>
    </source>
</reference>
<dbReference type="AlphaFoldDB" id="A0A2V1K7V6"/>
<name>A0A2V1K7V6_9BURK</name>
<feature type="domain" description="Protein YjdM N-terminal" evidence="4">
    <location>
        <begin position="4"/>
        <end position="32"/>
    </location>
</feature>
<organism evidence="5 6">
    <name type="scientific">Corticimicrobacter populi</name>
    <dbReference type="NCBI Taxonomy" id="2175229"/>
    <lineage>
        <taxon>Bacteria</taxon>
        <taxon>Pseudomonadati</taxon>
        <taxon>Pseudomonadota</taxon>
        <taxon>Betaproteobacteria</taxon>
        <taxon>Burkholderiales</taxon>
        <taxon>Alcaligenaceae</taxon>
        <taxon>Corticimicrobacter</taxon>
    </lineage>
</organism>
<keyword evidence="6" id="KW-1185">Reference proteome</keyword>
<comment type="similarity">
    <text evidence="1">Belongs to the YjdM family.</text>
</comment>
<dbReference type="EMBL" id="QETA01000001">
    <property type="protein sequence ID" value="PWF25555.1"/>
    <property type="molecule type" value="Genomic_DNA"/>
</dbReference>
<dbReference type="SUPFAM" id="SSF57783">
    <property type="entry name" value="Zinc beta-ribbon"/>
    <property type="match status" value="1"/>
</dbReference>
<evidence type="ECO:0000256" key="1">
    <source>
        <dbReference type="ARBA" id="ARBA00009248"/>
    </source>
</evidence>
<dbReference type="PANTHER" id="PTHR30305:SF3">
    <property type="entry name" value="PROTEIN YJDM"/>
    <property type="match status" value="1"/>
</dbReference>
<proteinExistence type="inferred from homology"/>
<evidence type="ECO:0000313" key="5">
    <source>
        <dbReference type="EMBL" id="PWF25555.1"/>
    </source>
</evidence>
<evidence type="ECO:0000313" key="6">
    <source>
        <dbReference type="Proteomes" id="UP000245212"/>
    </source>
</evidence>
<dbReference type="Gene3D" id="2.30.30.40">
    <property type="entry name" value="SH3 Domains"/>
    <property type="match status" value="1"/>
</dbReference>
<dbReference type="NCBIfam" id="TIGR00686">
    <property type="entry name" value="phnA"/>
    <property type="match status" value="1"/>
</dbReference>
<protein>
    <submittedName>
        <fullName evidence="5">Alkylphosphonate utilization protein</fullName>
    </submittedName>
</protein>
<feature type="compositionally biased region" description="Low complexity" evidence="2">
    <location>
        <begin position="38"/>
        <end position="51"/>
    </location>
</feature>
<evidence type="ECO:0000259" key="3">
    <source>
        <dbReference type="Pfam" id="PF03831"/>
    </source>
</evidence>
<gene>
    <name evidence="5" type="ORF">DD235_01440</name>
</gene>
<dbReference type="Pfam" id="PF08274">
    <property type="entry name" value="Zn_Ribbon_YjdM"/>
    <property type="match status" value="1"/>
</dbReference>
<accession>A0A2V1K7V6</accession>
<evidence type="ECO:0000259" key="4">
    <source>
        <dbReference type="Pfam" id="PF08274"/>
    </source>
</evidence>
<feature type="domain" description="Protein YjdM C-terminal" evidence="3">
    <location>
        <begin position="52"/>
        <end position="118"/>
    </location>
</feature>
<dbReference type="PANTHER" id="PTHR30305">
    <property type="entry name" value="PROTEIN YJDM-RELATED"/>
    <property type="match status" value="1"/>
</dbReference>